<feature type="domain" description="C2H2-type" evidence="11">
    <location>
        <begin position="401"/>
        <end position="428"/>
    </location>
</feature>
<dbReference type="PROSITE" id="PS00028">
    <property type="entry name" value="ZINC_FINGER_C2H2_1"/>
    <property type="match status" value="10"/>
</dbReference>
<evidence type="ECO:0000259" key="12">
    <source>
        <dbReference type="PROSITE" id="PS50864"/>
    </source>
</evidence>
<evidence type="ECO:0000256" key="8">
    <source>
        <dbReference type="ARBA" id="ARBA00023163"/>
    </source>
</evidence>
<dbReference type="SMART" id="SM00258">
    <property type="entry name" value="SAND"/>
    <property type="match status" value="1"/>
</dbReference>
<dbReference type="EMBL" id="OX597819">
    <property type="protein sequence ID" value="CAI9724117.1"/>
    <property type="molecule type" value="Genomic_DNA"/>
</dbReference>
<evidence type="ECO:0000256" key="7">
    <source>
        <dbReference type="ARBA" id="ARBA00023125"/>
    </source>
</evidence>
<dbReference type="InterPro" id="IPR000770">
    <property type="entry name" value="SAND_dom"/>
</dbReference>
<organism evidence="13 14">
    <name type="scientific">Octopus vulgaris</name>
    <name type="common">Common octopus</name>
    <dbReference type="NCBI Taxonomy" id="6645"/>
    <lineage>
        <taxon>Eukaryota</taxon>
        <taxon>Metazoa</taxon>
        <taxon>Spiralia</taxon>
        <taxon>Lophotrochozoa</taxon>
        <taxon>Mollusca</taxon>
        <taxon>Cephalopoda</taxon>
        <taxon>Coleoidea</taxon>
        <taxon>Octopodiformes</taxon>
        <taxon>Octopoda</taxon>
        <taxon>Incirrata</taxon>
        <taxon>Octopodidae</taxon>
        <taxon>Octopus</taxon>
    </lineage>
</organism>
<evidence type="ECO:0000313" key="14">
    <source>
        <dbReference type="Proteomes" id="UP001162480"/>
    </source>
</evidence>
<dbReference type="FunFam" id="3.30.160.60:FF:002343">
    <property type="entry name" value="Zinc finger protein 33A"/>
    <property type="match status" value="2"/>
</dbReference>
<dbReference type="FunFam" id="3.30.160.60:FF:000688">
    <property type="entry name" value="zinc finger protein 197 isoform X1"/>
    <property type="match status" value="1"/>
</dbReference>
<proteinExistence type="predicted"/>
<dbReference type="FunFam" id="3.30.160.60:FF:000295">
    <property type="entry name" value="zinc finger protein 19"/>
    <property type="match status" value="1"/>
</dbReference>
<keyword evidence="14" id="KW-1185">Reference proteome</keyword>
<dbReference type="GO" id="GO:0005634">
    <property type="term" value="C:nucleus"/>
    <property type="evidence" value="ECO:0007669"/>
    <property type="project" value="UniProtKB-SubCell"/>
</dbReference>
<keyword evidence="7" id="KW-0238">DNA-binding</keyword>
<reference evidence="13" key="1">
    <citation type="submission" date="2023-08" db="EMBL/GenBank/DDBJ databases">
        <authorList>
            <person name="Alioto T."/>
            <person name="Alioto T."/>
            <person name="Gomez Garrido J."/>
        </authorList>
    </citation>
    <scope>NUCLEOTIDE SEQUENCE</scope>
</reference>
<dbReference type="PROSITE" id="PS50157">
    <property type="entry name" value="ZINC_FINGER_C2H2_2"/>
    <property type="match status" value="11"/>
</dbReference>
<dbReference type="Pfam" id="PF25892">
    <property type="entry name" value="Spe-44"/>
    <property type="match status" value="1"/>
</dbReference>
<feature type="domain" description="SAND" evidence="12">
    <location>
        <begin position="55"/>
        <end position="137"/>
    </location>
</feature>
<protein>
    <submittedName>
        <fullName evidence="13">Modulatory element-binding 1-like isoform X1</fullName>
    </submittedName>
</protein>
<dbReference type="FunFam" id="3.30.160.60:FF:000016">
    <property type="entry name" value="zinc finger protein 37 homolog"/>
    <property type="match status" value="1"/>
</dbReference>
<feature type="domain" description="C2H2-type" evidence="11">
    <location>
        <begin position="541"/>
        <end position="568"/>
    </location>
</feature>
<dbReference type="Pfam" id="PF01342">
    <property type="entry name" value="SAND"/>
    <property type="match status" value="1"/>
</dbReference>
<evidence type="ECO:0000256" key="2">
    <source>
        <dbReference type="ARBA" id="ARBA00022723"/>
    </source>
</evidence>
<dbReference type="FunFam" id="3.30.160.60:FF:000624">
    <property type="entry name" value="zinc finger protein 697"/>
    <property type="match status" value="1"/>
</dbReference>
<evidence type="ECO:0000256" key="5">
    <source>
        <dbReference type="ARBA" id="ARBA00022833"/>
    </source>
</evidence>
<feature type="domain" description="C2H2-type" evidence="11">
    <location>
        <begin position="513"/>
        <end position="540"/>
    </location>
</feature>
<dbReference type="InterPro" id="IPR059099">
    <property type="entry name" value="GMEB1/2/Spe-44_dom"/>
</dbReference>
<dbReference type="InterPro" id="IPR036236">
    <property type="entry name" value="Znf_C2H2_sf"/>
</dbReference>
<dbReference type="FunFam" id="3.30.160.60:FF:000557">
    <property type="entry name" value="zinc finger and SCAN domain-containing protein 29"/>
    <property type="match status" value="2"/>
</dbReference>
<dbReference type="AlphaFoldDB" id="A0AA36F4F8"/>
<dbReference type="FunFam" id="3.30.160.60:FF:000512">
    <property type="entry name" value="zinc finger protein 197 isoform X1"/>
    <property type="match status" value="1"/>
</dbReference>
<feature type="domain" description="C2H2-type" evidence="11">
    <location>
        <begin position="485"/>
        <end position="512"/>
    </location>
</feature>
<dbReference type="SMART" id="SM00355">
    <property type="entry name" value="ZnF_C2H2"/>
    <property type="match status" value="11"/>
</dbReference>
<name>A0AA36F4F8_OCTVU</name>
<dbReference type="Gene3D" id="3.10.390.10">
    <property type="entry name" value="SAND domain-like"/>
    <property type="match status" value="1"/>
</dbReference>
<dbReference type="Gene3D" id="3.30.160.60">
    <property type="entry name" value="Classic Zinc Finger"/>
    <property type="match status" value="12"/>
</dbReference>
<evidence type="ECO:0000256" key="4">
    <source>
        <dbReference type="ARBA" id="ARBA00022771"/>
    </source>
</evidence>
<evidence type="ECO:0000256" key="1">
    <source>
        <dbReference type="ARBA" id="ARBA00004123"/>
    </source>
</evidence>
<keyword evidence="4 10" id="KW-0863">Zinc-finger</keyword>
<keyword evidence="2" id="KW-0479">Metal-binding</keyword>
<sequence length="624" mass="70929">MATVVDIKVNNFVKIDGKDGGRVLSVVQPLGTYRMFKVKINTGQVRHIAGYSLYPNTMTEDSAGVITVTCGNLVGKLHMKKFICPGIHRECIEFEGRFISPKLFSIMGEKEKLKDWKNAVRMNGIQLRKYIESGQLDFTNHQELCTGRCVPRAPLKTMVFDDGTLAPISTLLAGTGISIKENSYLYVSEQTSGKIAEAVGSQYMYVNQSQNQDDPDVKPSVQVLQRAVTAENTEEQQPPDESQLFWKGIIELGLADEIFREIKTTLDNLKYNLIRNQCPLEEVRKVSRVVSELGLTSKLKYSHLTLHKHIHTGEKPYQCDICGKSFSDNSNLTRHKCIHTGEKPCHCNICGKSFSRRSHLTIHKRTHTGEKPYHCDICGESFSRRSHLTIHKRIHTEEKPHHCDICGESFSQKSHFSIHKCIHTGEKPYRCNICGESFSDNSTLTRHKHTHTGEKPYHCNICGKSFIESGNLNKHKRIHTGEKPHHCNICGKPFTAKSDLTRHKCIHIREKPYHCDICGKSFSRSDHLSKHKRIHTGEKPYHCDICGKSFAENSHLIIHKLIHTGEKPYHCDICGKSFTANSDLTKHKRVHTREKPYHCNTCGKSFSERGILTNHQCRIETISL</sequence>
<comment type="subcellular location">
    <subcellularLocation>
        <location evidence="1">Nucleus</location>
    </subcellularLocation>
</comment>
<gene>
    <name evidence="13" type="ORF">OCTVUL_1B013265</name>
</gene>
<dbReference type="PROSITE" id="PS50864">
    <property type="entry name" value="SAND"/>
    <property type="match status" value="1"/>
</dbReference>
<evidence type="ECO:0000256" key="6">
    <source>
        <dbReference type="ARBA" id="ARBA00023015"/>
    </source>
</evidence>
<dbReference type="PANTHER" id="PTHR24390">
    <property type="entry name" value="ZINC FINGER PROTEIN"/>
    <property type="match status" value="1"/>
</dbReference>
<dbReference type="PANTHER" id="PTHR24390:SF237">
    <property type="entry name" value="FI23536P1-RELATED"/>
    <property type="match status" value="1"/>
</dbReference>
<dbReference type="Proteomes" id="UP001162480">
    <property type="component" value="Chromosome 6"/>
</dbReference>
<dbReference type="SUPFAM" id="SSF57667">
    <property type="entry name" value="beta-beta-alpha zinc fingers"/>
    <property type="match status" value="6"/>
</dbReference>
<dbReference type="Pfam" id="PF00096">
    <property type="entry name" value="zf-C2H2"/>
    <property type="match status" value="9"/>
</dbReference>
<keyword evidence="8" id="KW-0804">Transcription</keyword>
<dbReference type="GO" id="GO:0006357">
    <property type="term" value="P:regulation of transcription by RNA polymerase II"/>
    <property type="evidence" value="ECO:0007669"/>
    <property type="project" value="TreeGrafter"/>
</dbReference>
<dbReference type="SUPFAM" id="SSF63763">
    <property type="entry name" value="SAND domain-like"/>
    <property type="match status" value="1"/>
</dbReference>
<feature type="domain" description="C2H2-type" evidence="11">
    <location>
        <begin position="429"/>
        <end position="456"/>
    </location>
</feature>
<evidence type="ECO:0000259" key="11">
    <source>
        <dbReference type="PROSITE" id="PS50157"/>
    </source>
</evidence>
<evidence type="ECO:0000313" key="13">
    <source>
        <dbReference type="EMBL" id="CAI9724117.1"/>
    </source>
</evidence>
<dbReference type="GO" id="GO:0000978">
    <property type="term" value="F:RNA polymerase II cis-regulatory region sequence-specific DNA binding"/>
    <property type="evidence" value="ECO:0007669"/>
    <property type="project" value="TreeGrafter"/>
</dbReference>
<feature type="domain" description="C2H2-type" evidence="11">
    <location>
        <begin position="457"/>
        <end position="484"/>
    </location>
</feature>
<evidence type="ECO:0000256" key="9">
    <source>
        <dbReference type="ARBA" id="ARBA00023242"/>
    </source>
</evidence>
<feature type="domain" description="C2H2-type" evidence="11">
    <location>
        <begin position="569"/>
        <end position="596"/>
    </location>
</feature>
<evidence type="ECO:0000256" key="3">
    <source>
        <dbReference type="ARBA" id="ARBA00022737"/>
    </source>
</evidence>
<feature type="domain" description="C2H2-type" evidence="11">
    <location>
        <begin position="597"/>
        <end position="616"/>
    </location>
</feature>
<dbReference type="InterPro" id="IPR010919">
    <property type="entry name" value="SAND-like_dom_sf"/>
</dbReference>
<feature type="domain" description="C2H2-type" evidence="11">
    <location>
        <begin position="345"/>
        <end position="372"/>
    </location>
</feature>
<dbReference type="FunFam" id="3.30.160.60:FF:001158">
    <property type="entry name" value="zinc finger protein 22"/>
    <property type="match status" value="1"/>
</dbReference>
<keyword evidence="9" id="KW-0539">Nucleus</keyword>
<keyword evidence="6" id="KW-0805">Transcription regulation</keyword>
<dbReference type="GO" id="GO:0003700">
    <property type="term" value="F:DNA-binding transcription factor activity"/>
    <property type="evidence" value="ECO:0007669"/>
    <property type="project" value="TreeGrafter"/>
</dbReference>
<keyword evidence="5" id="KW-0862">Zinc</keyword>
<accession>A0AA36F4F8</accession>
<dbReference type="FunFam" id="3.30.160.60:FF:000176">
    <property type="entry name" value="zinc finger protein 70"/>
    <property type="match status" value="1"/>
</dbReference>
<keyword evidence="3" id="KW-0677">Repeat</keyword>
<evidence type="ECO:0000256" key="10">
    <source>
        <dbReference type="PROSITE-ProRule" id="PRU00042"/>
    </source>
</evidence>
<feature type="domain" description="C2H2-type" evidence="11">
    <location>
        <begin position="317"/>
        <end position="344"/>
    </location>
</feature>
<feature type="domain" description="C2H2-type" evidence="11">
    <location>
        <begin position="373"/>
        <end position="400"/>
    </location>
</feature>
<dbReference type="InterPro" id="IPR013087">
    <property type="entry name" value="Znf_C2H2_type"/>
</dbReference>
<dbReference type="GO" id="GO:0008270">
    <property type="term" value="F:zinc ion binding"/>
    <property type="evidence" value="ECO:0007669"/>
    <property type="project" value="UniProtKB-KW"/>
</dbReference>